<dbReference type="SUPFAM" id="SSF101399">
    <property type="entry name" value="P40 nucleoprotein"/>
    <property type="match status" value="1"/>
</dbReference>
<proteinExistence type="predicted"/>
<sequence>LKFLFVWVCDRSYKRSFRPTILNKIKELNGNQSPTMSHLRKDLQTSSSPDDAVDTNGLLDLRGRFELSRKSRQYSLDVLEPTPSIGDVKDIKKAAKSVLDPANKSHFHPVTPSLVFLCFIFDGGLIVIANKNKEMGTPYASSFKDMPNFIALEKSLVLCHCCGLLIGIVAGSSVKIGTSSLQVQRQLKAMMASIGKLSHGESTDLMISYNAGSAISWISSRPWVEELIFTFLFGEFEFPECKL</sequence>
<name>A0A2K6U976_SAIBB</name>
<dbReference type="GeneTree" id="ENSGT00490000044176"/>
<dbReference type="InterPro" id="IPR009441">
    <property type="entry name" value="P40_nucleoprot_BD-vir"/>
</dbReference>
<organism evidence="2 3">
    <name type="scientific">Saimiri boliviensis boliviensis</name>
    <name type="common">Bolivian squirrel monkey</name>
    <dbReference type="NCBI Taxonomy" id="39432"/>
    <lineage>
        <taxon>Eukaryota</taxon>
        <taxon>Metazoa</taxon>
        <taxon>Chordata</taxon>
        <taxon>Craniata</taxon>
        <taxon>Vertebrata</taxon>
        <taxon>Euteleostomi</taxon>
        <taxon>Mammalia</taxon>
        <taxon>Eutheria</taxon>
        <taxon>Euarchontoglires</taxon>
        <taxon>Primates</taxon>
        <taxon>Haplorrhini</taxon>
        <taxon>Platyrrhini</taxon>
        <taxon>Cebidae</taxon>
        <taxon>Saimiriinae</taxon>
        <taxon>Saimiri</taxon>
    </lineage>
</organism>
<dbReference type="AlphaFoldDB" id="A0A2K6U976"/>
<dbReference type="Pfam" id="PF06407">
    <property type="entry name" value="BDV_P40"/>
    <property type="match status" value="1"/>
</dbReference>
<dbReference type="STRING" id="39432.ENSSBOP00000028472"/>
<evidence type="ECO:0000313" key="3">
    <source>
        <dbReference type="Proteomes" id="UP000233220"/>
    </source>
</evidence>
<dbReference type="Proteomes" id="UP000233220">
    <property type="component" value="Unplaced"/>
</dbReference>
<dbReference type="Gene3D" id="1.10.3040.10">
    <property type="entry name" value="borna disease virus nucleoprotein, domain 1"/>
    <property type="match status" value="1"/>
</dbReference>
<dbReference type="InterPro" id="IPR036260">
    <property type="entry name" value="P40_nucleoprot_sf_BD-vir"/>
</dbReference>
<accession>A0A2K6U976</accession>
<evidence type="ECO:0000313" key="2">
    <source>
        <dbReference type="Ensembl" id="ENSSBOP00000028472.1"/>
    </source>
</evidence>
<feature type="region of interest" description="Disordered" evidence="1">
    <location>
        <begin position="32"/>
        <end position="52"/>
    </location>
</feature>
<reference evidence="2" key="2">
    <citation type="submission" date="2025-09" db="UniProtKB">
        <authorList>
            <consortium name="Ensembl"/>
        </authorList>
    </citation>
    <scope>IDENTIFICATION</scope>
</reference>
<dbReference type="OMA" id="FVWVCDR"/>
<dbReference type="Ensembl" id="ENSSBOT00000045352.1">
    <property type="protein sequence ID" value="ENSSBOP00000028472.1"/>
    <property type="gene ID" value="ENSSBOG00000030623.1"/>
</dbReference>
<protein>
    <submittedName>
        <fullName evidence="2">Uncharacterized protein</fullName>
    </submittedName>
</protein>
<reference evidence="2" key="1">
    <citation type="submission" date="2025-08" db="UniProtKB">
        <authorList>
            <consortium name="Ensembl"/>
        </authorList>
    </citation>
    <scope>IDENTIFICATION</scope>
</reference>
<dbReference type="InterPro" id="IPR015969">
    <property type="entry name" value="P40_nucleoprot_sub1_BD-vir"/>
</dbReference>
<evidence type="ECO:0000256" key="1">
    <source>
        <dbReference type="SAM" id="MobiDB-lite"/>
    </source>
</evidence>
<keyword evidence="3" id="KW-1185">Reference proteome</keyword>